<dbReference type="InterPro" id="IPR050482">
    <property type="entry name" value="Sensor_HK_TwoCompSys"/>
</dbReference>
<keyword evidence="6" id="KW-0418">Kinase</keyword>
<feature type="domain" description="Histidine kinase/HSP90-like ATPase" evidence="10">
    <location>
        <begin position="580"/>
        <end position="662"/>
    </location>
</feature>
<dbReference type="Gene3D" id="3.30.565.10">
    <property type="entry name" value="Histidine kinase-like ATPase, C-terminal domain"/>
    <property type="match status" value="1"/>
</dbReference>
<dbReference type="EMBL" id="CP013200">
    <property type="protein sequence ID" value="ALO66602.1"/>
    <property type="molecule type" value="Genomic_DNA"/>
</dbReference>
<feature type="transmembrane region" description="Helical" evidence="9">
    <location>
        <begin position="307"/>
        <end position="325"/>
    </location>
</feature>
<dbReference type="SUPFAM" id="SSF55874">
    <property type="entry name" value="ATPase domain of HSP90 chaperone/DNA topoisomerase II/histidine kinase"/>
    <property type="match status" value="1"/>
</dbReference>
<organism evidence="12 13">
    <name type="scientific">Arthrobacter alpinus</name>
    <dbReference type="NCBI Taxonomy" id="656366"/>
    <lineage>
        <taxon>Bacteria</taxon>
        <taxon>Bacillati</taxon>
        <taxon>Actinomycetota</taxon>
        <taxon>Actinomycetes</taxon>
        <taxon>Micrococcales</taxon>
        <taxon>Micrococcaceae</taxon>
        <taxon>Arthrobacter</taxon>
    </lineage>
</organism>
<comment type="catalytic activity">
    <reaction evidence="1">
        <text>ATP + protein L-histidine = ADP + protein N-phospho-L-histidine.</text>
        <dbReference type="EC" id="2.7.13.3"/>
    </reaction>
</comment>
<feature type="transmembrane region" description="Helical" evidence="9">
    <location>
        <begin position="216"/>
        <end position="237"/>
    </location>
</feature>
<dbReference type="EC" id="2.7.13.3" evidence="2"/>
<keyword evidence="7" id="KW-0067">ATP-binding</keyword>
<dbReference type="CDD" id="cd16917">
    <property type="entry name" value="HATPase_UhpB-NarQ-NarX-like"/>
    <property type="match status" value="1"/>
</dbReference>
<evidence type="ECO:0000256" key="5">
    <source>
        <dbReference type="ARBA" id="ARBA00022741"/>
    </source>
</evidence>
<dbReference type="Proteomes" id="UP000059574">
    <property type="component" value="Chromosome"/>
</dbReference>
<dbReference type="GO" id="GO:0016020">
    <property type="term" value="C:membrane"/>
    <property type="evidence" value="ECO:0007669"/>
    <property type="project" value="InterPro"/>
</dbReference>
<dbReference type="GO" id="GO:0005524">
    <property type="term" value="F:ATP binding"/>
    <property type="evidence" value="ECO:0007669"/>
    <property type="project" value="UniProtKB-KW"/>
</dbReference>
<protein>
    <recommendedName>
        <fullName evidence="2">histidine kinase</fullName>
        <ecNumber evidence="2">2.7.13.3</ecNumber>
    </recommendedName>
</protein>
<keyword evidence="5" id="KW-0547">Nucleotide-binding</keyword>
<gene>
    <name evidence="12" type="ORF">AS189_09020</name>
</gene>
<keyword evidence="4" id="KW-0808">Transferase</keyword>
<reference evidence="13" key="1">
    <citation type="submission" date="2015-11" db="EMBL/GenBank/DDBJ databases">
        <authorList>
            <person name="Kumar R."/>
            <person name="Singh D."/>
            <person name="Swarnkar M.K."/>
            <person name="Singh A.K."/>
            <person name="Kumar S."/>
        </authorList>
    </citation>
    <scope>NUCLEOTIDE SEQUENCE [LARGE SCALE GENOMIC DNA]</scope>
    <source>
        <strain evidence="13">ERGS4:06</strain>
    </source>
</reference>
<evidence type="ECO:0000313" key="13">
    <source>
        <dbReference type="Proteomes" id="UP000059574"/>
    </source>
</evidence>
<dbReference type="Gene3D" id="1.20.5.1930">
    <property type="match status" value="1"/>
</dbReference>
<dbReference type="PANTHER" id="PTHR24421:SF10">
    <property type="entry name" value="NITRATE_NITRITE SENSOR PROTEIN NARQ"/>
    <property type="match status" value="1"/>
</dbReference>
<dbReference type="RefSeq" id="WP_062287722.1">
    <property type="nucleotide sequence ID" value="NZ_CP013200.1"/>
</dbReference>
<feature type="transmembrane region" description="Helical" evidence="9">
    <location>
        <begin position="275"/>
        <end position="301"/>
    </location>
</feature>
<feature type="transmembrane region" description="Helical" evidence="9">
    <location>
        <begin position="178"/>
        <end position="196"/>
    </location>
</feature>
<dbReference type="AlphaFoldDB" id="A0A0S2LYI2"/>
<keyword evidence="3" id="KW-0597">Phosphoprotein</keyword>
<accession>A0A0S2LYI2</accession>
<feature type="transmembrane region" description="Helical" evidence="9">
    <location>
        <begin position="243"/>
        <end position="263"/>
    </location>
</feature>
<feature type="transmembrane region" description="Helical" evidence="9">
    <location>
        <begin position="7"/>
        <end position="29"/>
    </location>
</feature>
<evidence type="ECO:0000256" key="1">
    <source>
        <dbReference type="ARBA" id="ARBA00000085"/>
    </source>
</evidence>
<keyword evidence="9" id="KW-1133">Transmembrane helix</keyword>
<dbReference type="Pfam" id="PF07730">
    <property type="entry name" value="HisKA_3"/>
    <property type="match status" value="1"/>
</dbReference>
<keyword evidence="8" id="KW-0902">Two-component regulatory system</keyword>
<evidence type="ECO:0000256" key="9">
    <source>
        <dbReference type="SAM" id="Phobius"/>
    </source>
</evidence>
<feature type="domain" description="Signal transduction histidine kinase subgroup 3 dimerisation and phosphoacceptor" evidence="11">
    <location>
        <begin position="474"/>
        <end position="541"/>
    </location>
</feature>
<dbReference type="InterPro" id="IPR011712">
    <property type="entry name" value="Sig_transdc_His_kin_sub3_dim/P"/>
</dbReference>
<keyword evidence="9" id="KW-0472">Membrane</keyword>
<dbReference type="InterPro" id="IPR036890">
    <property type="entry name" value="HATPase_C_sf"/>
</dbReference>
<sequence>MRWVRGAVGGFVAGTLGVAAIGFALPAMVSGEPPALAFLVAALSGVPSVGIGVALLWLRPHNRIGLLLALAGLIAVGLAAADNYLSVAQQLTTDDAGSLPVSAVAVALLQGSWMLYYLPWAWLLLLFPSGRLVHRTDRWLAAALPAIVVLFSVLAALGPVDSAPPEVARDGLIPGADLVAVVLLPVFLAVLVACAVRFKLRYRRAPVAERLQMRWLAAAGVLIPATLVLCWASYLLLRTSDVVMVGLVLIYVMLPAAVAVAVFRAELFDVDRVMANGLVATGLGVVALSVLAAVAGIAGVMIGHESVGLTAAVTAVLLLVMVPVHKRLIRWVDRRLYPTRWQALAAMAALDRDVQVGAAPPEALEGRLRGALGRPGLRLGYLLPGSGVMVNSRCEPVHLGAGAITVVVAGHPVGLIDYGRDPGNEHASGLILDQEVLAVVARSMVPVSLRLELAQALAEVAASRSRILAASFVERQSLERDLHDGAQQRLVALGMALRLAQRHLGTEQQQLHGVLDGAVSELGTVVAEIRQLAHGVRPSSLNAGLPAALEQLCQTAPFPIELQLGRTQGHTIPELVSTTAYFVASEAVANAAKYAQASKIAVTLDHDGATVRLGVTDNGGGGAVLRKGGGLAGLLDRVRDQGGTMNVVSQVGHGTLVEVALPCV</sequence>
<evidence type="ECO:0000259" key="11">
    <source>
        <dbReference type="Pfam" id="PF07730"/>
    </source>
</evidence>
<proteinExistence type="predicted"/>
<dbReference type="PANTHER" id="PTHR24421">
    <property type="entry name" value="NITRATE/NITRITE SENSOR PROTEIN NARX-RELATED"/>
    <property type="match status" value="1"/>
</dbReference>
<evidence type="ECO:0000256" key="4">
    <source>
        <dbReference type="ARBA" id="ARBA00022679"/>
    </source>
</evidence>
<keyword evidence="9" id="KW-0812">Transmembrane</keyword>
<evidence type="ECO:0000256" key="2">
    <source>
        <dbReference type="ARBA" id="ARBA00012438"/>
    </source>
</evidence>
<evidence type="ECO:0000256" key="7">
    <source>
        <dbReference type="ARBA" id="ARBA00022840"/>
    </source>
</evidence>
<reference evidence="12 13" key="2">
    <citation type="journal article" date="2016" name="J. Biotechnol.">
        <title>Complete genome sequence of Arthrobacter alpinus ERGS4:06, a yellow pigmented bacterium tolerant to cold and radiations isolated from Sikkim Himalaya.</title>
        <authorList>
            <person name="Kumar R."/>
            <person name="Singh D."/>
            <person name="Swarnkar M.K."/>
            <person name="Singh A.K."/>
            <person name="Kumar S."/>
        </authorList>
    </citation>
    <scope>NUCLEOTIDE SEQUENCE [LARGE SCALE GENOMIC DNA]</scope>
    <source>
        <strain evidence="12 13">ERGS4:06</strain>
    </source>
</reference>
<feature type="transmembrane region" description="Helical" evidence="9">
    <location>
        <begin position="101"/>
        <end position="127"/>
    </location>
</feature>
<feature type="transmembrane region" description="Helical" evidence="9">
    <location>
        <begin position="35"/>
        <end position="57"/>
    </location>
</feature>
<evidence type="ECO:0000259" key="10">
    <source>
        <dbReference type="Pfam" id="PF02518"/>
    </source>
</evidence>
<dbReference type="InterPro" id="IPR003594">
    <property type="entry name" value="HATPase_dom"/>
</dbReference>
<evidence type="ECO:0000313" key="12">
    <source>
        <dbReference type="EMBL" id="ALO66602.1"/>
    </source>
</evidence>
<dbReference type="GO" id="GO:0000155">
    <property type="term" value="F:phosphorelay sensor kinase activity"/>
    <property type="evidence" value="ECO:0007669"/>
    <property type="project" value="InterPro"/>
</dbReference>
<evidence type="ECO:0000256" key="6">
    <source>
        <dbReference type="ARBA" id="ARBA00022777"/>
    </source>
</evidence>
<dbReference type="Pfam" id="PF02518">
    <property type="entry name" value="HATPase_c"/>
    <property type="match status" value="1"/>
</dbReference>
<feature type="transmembrane region" description="Helical" evidence="9">
    <location>
        <begin position="139"/>
        <end position="158"/>
    </location>
</feature>
<dbReference type="GO" id="GO:0046983">
    <property type="term" value="F:protein dimerization activity"/>
    <property type="evidence" value="ECO:0007669"/>
    <property type="project" value="InterPro"/>
</dbReference>
<evidence type="ECO:0000256" key="8">
    <source>
        <dbReference type="ARBA" id="ARBA00023012"/>
    </source>
</evidence>
<name>A0A0S2LYI2_9MICC</name>
<feature type="transmembrane region" description="Helical" evidence="9">
    <location>
        <begin position="64"/>
        <end position="81"/>
    </location>
</feature>
<evidence type="ECO:0000256" key="3">
    <source>
        <dbReference type="ARBA" id="ARBA00022553"/>
    </source>
</evidence>